<keyword evidence="6 14" id="KW-0132">Cell division</keyword>
<dbReference type="InterPro" id="IPR013221">
    <property type="entry name" value="Mur_ligase_cen"/>
</dbReference>
<evidence type="ECO:0000256" key="11">
    <source>
        <dbReference type="ARBA" id="ARBA00023306"/>
    </source>
</evidence>
<dbReference type="Pfam" id="PF01225">
    <property type="entry name" value="Mur_ligase"/>
    <property type="match status" value="1"/>
</dbReference>
<accession>A0A7C5HJR8</accession>
<gene>
    <name evidence="14" type="primary">murC</name>
    <name evidence="18" type="ORF">ENL07_07000</name>
</gene>
<dbReference type="EMBL" id="DRSQ01000143">
    <property type="protein sequence ID" value="HHE32364.1"/>
    <property type="molecule type" value="Genomic_DNA"/>
</dbReference>
<comment type="function">
    <text evidence="14">Cell wall formation.</text>
</comment>
<dbReference type="EC" id="6.3.2.8" evidence="3 14"/>
<evidence type="ECO:0000259" key="16">
    <source>
        <dbReference type="Pfam" id="PF02875"/>
    </source>
</evidence>
<dbReference type="NCBIfam" id="TIGR01082">
    <property type="entry name" value="murC"/>
    <property type="match status" value="1"/>
</dbReference>
<evidence type="ECO:0000256" key="4">
    <source>
        <dbReference type="ARBA" id="ARBA00022490"/>
    </source>
</evidence>
<dbReference type="AlphaFoldDB" id="A0A7C5HJR8"/>
<dbReference type="Gene3D" id="3.40.50.720">
    <property type="entry name" value="NAD(P)-binding Rossmann-like Domain"/>
    <property type="match status" value="1"/>
</dbReference>
<evidence type="ECO:0000313" key="18">
    <source>
        <dbReference type="EMBL" id="HHE32364.1"/>
    </source>
</evidence>
<evidence type="ECO:0000259" key="15">
    <source>
        <dbReference type="Pfam" id="PF01225"/>
    </source>
</evidence>
<dbReference type="InterPro" id="IPR050061">
    <property type="entry name" value="MurCDEF_pg_biosynth"/>
</dbReference>
<dbReference type="Gene3D" id="3.40.1190.10">
    <property type="entry name" value="Mur-like, catalytic domain"/>
    <property type="match status" value="1"/>
</dbReference>
<dbReference type="GO" id="GO:0008360">
    <property type="term" value="P:regulation of cell shape"/>
    <property type="evidence" value="ECO:0007669"/>
    <property type="project" value="UniProtKB-KW"/>
</dbReference>
<evidence type="ECO:0000256" key="6">
    <source>
        <dbReference type="ARBA" id="ARBA00022618"/>
    </source>
</evidence>
<keyword evidence="5 14" id="KW-0436">Ligase</keyword>
<dbReference type="Pfam" id="PF08245">
    <property type="entry name" value="Mur_ligase_M"/>
    <property type="match status" value="1"/>
</dbReference>
<protein>
    <recommendedName>
        <fullName evidence="3 14">UDP-N-acetylmuramate--L-alanine ligase</fullName>
        <ecNumber evidence="3 14">6.3.2.8</ecNumber>
    </recommendedName>
    <alternativeName>
        <fullName evidence="14">UDP-N-acetylmuramoyl-L-alanine synthetase</fullName>
    </alternativeName>
</protein>
<feature type="domain" description="Mur ligase C-terminal" evidence="16">
    <location>
        <begin position="313"/>
        <end position="447"/>
    </location>
</feature>
<proteinExistence type="inferred from homology"/>
<dbReference type="Pfam" id="PF02875">
    <property type="entry name" value="Mur_ligase_C"/>
    <property type="match status" value="1"/>
</dbReference>
<evidence type="ECO:0000256" key="10">
    <source>
        <dbReference type="ARBA" id="ARBA00022984"/>
    </source>
</evidence>
<comment type="similarity">
    <text evidence="14">Belongs to the MurCDEF family.</text>
</comment>
<feature type="binding site" evidence="14">
    <location>
        <begin position="114"/>
        <end position="120"/>
    </location>
    <ligand>
        <name>ATP</name>
        <dbReference type="ChEBI" id="CHEBI:30616"/>
    </ligand>
</feature>
<dbReference type="GO" id="GO:0005737">
    <property type="term" value="C:cytoplasm"/>
    <property type="evidence" value="ECO:0007669"/>
    <property type="project" value="UniProtKB-SubCell"/>
</dbReference>
<dbReference type="InterPro" id="IPR005758">
    <property type="entry name" value="UDP-N-AcMur_Ala_ligase_MurC"/>
</dbReference>
<dbReference type="PANTHER" id="PTHR43445">
    <property type="entry name" value="UDP-N-ACETYLMURAMATE--L-ALANINE LIGASE-RELATED"/>
    <property type="match status" value="1"/>
</dbReference>
<evidence type="ECO:0000256" key="2">
    <source>
        <dbReference type="ARBA" id="ARBA00004752"/>
    </source>
</evidence>
<keyword evidence="11 14" id="KW-0131">Cell cycle</keyword>
<reference evidence="18" key="1">
    <citation type="journal article" date="2020" name="mSystems">
        <title>Genome- and Community-Level Interaction Insights into Carbon Utilization and Element Cycling Functions of Hydrothermarchaeota in Hydrothermal Sediment.</title>
        <authorList>
            <person name="Zhou Z."/>
            <person name="Liu Y."/>
            <person name="Xu W."/>
            <person name="Pan J."/>
            <person name="Luo Z.H."/>
            <person name="Li M."/>
        </authorList>
    </citation>
    <scope>NUCLEOTIDE SEQUENCE [LARGE SCALE GENOMIC DNA]</scope>
    <source>
        <strain evidence="18">HyVt-633</strain>
    </source>
</reference>
<keyword evidence="10 14" id="KW-0573">Peptidoglycan synthesis</keyword>
<keyword evidence="8 14" id="KW-0067">ATP-binding</keyword>
<evidence type="ECO:0000259" key="17">
    <source>
        <dbReference type="Pfam" id="PF08245"/>
    </source>
</evidence>
<dbReference type="UniPathway" id="UPA00219"/>
<comment type="pathway">
    <text evidence="2 14">Cell wall biogenesis; peptidoglycan biosynthesis.</text>
</comment>
<dbReference type="SUPFAM" id="SSF51984">
    <property type="entry name" value="MurCD N-terminal domain"/>
    <property type="match status" value="1"/>
</dbReference>
<comment type="catalytic activity">
    <reaction evidence="13 14">
        <text>UDP-N-acetyl-alpha-D-muramate + L-alanine + ATP = UDP-N-acetyl-alpha-D-muramoyl-L-alanine + ADP + phosphate + H(+)</text>
        <dbReference type="Rhea" id="RHEA:23372"/>
        <dbReference type="ChEBI" id="CHEBI:15378"/>
        <dbReference type="ChEBI" id="CHEBI:30616"/>
        <dbReference type="ChEBI" id="CHEBI:43474"/>
        <dbReference type="ChEBI" id="CHEBI:57972"/>
        <dbReference type="ChEBI" id="CHEBI:70757"/>
        <dbReference type="ChEBI" id="CHEBI:83898"/>
        <dbReference type="ChEBI" id="CHEBI:456216"/>
        <dbReference type="EC" id="6.3.2.8"/>
    </reaction>
</comment>
<evidence type="ECO:0000256" key="5">
    <source>
        <dbReference type="ARBA" id="ARBA00022598"/>
    </source>
</evidence>
<dbReference type="HAMAP" id="MF_00046">
    <property type="entry name" value="MurC"/>
    <property type="match status" value="1"/>
</dbReference>
<keyword evidence="7 14" id="KW-0547">Nucleotide-binding</keyword>
<dbReference type="Gene3D" id="3.90.190.20">
    <property type="entry name" value="Mur ligase, C-terminal domain"/>
    <property type="match status" value="1"/>
</dbReference>
<evidence type="ECO:0000256" key="9">
    <source>
        <dbReference type="ARBA" id="ARBA00022960"/>
    </source>
</evidence>
<feature type="domain" description="Mur ligase central" evidence="17">
    <location>
        <begin position="112"/>
        <end position="290"/>
    </location>
</feature>
<evidence type="ECO:0000256" key="14">
    <source>
        <dbReference type="HAMAP-Rule" id="MF_00046"/>
    </source>
</evidence>
<evidence type="ECO:0000256" key="13">
    <source>
        <dbReference type="ARBA" id="ARBA00047833"/>
    </source>
</evidence>
<evidence type="ECO:0000256" key="3">
    <source>
        <dbReference type="ARBA" id="ARBA00012211"/>
    </source>
</evidence>
<evidence type="ECO:0000256" key="7">
    <source>
        <dbReference type="ARBA" id="ARBA00022741"/>
    </source>
</evidence>
<evidence type="ECO:0000256" key="1">
    <source>
        <dbReference type="ARBA" id="ARBA00004496"/>
    </source>
</evidence>
<dbReference type="GO" id="GO:0071555">
    <property type="term" value="P:cell wall organization"/>
    <property type="evidence" value="ECO:0007669"/>
    <property type="project" value="UniProtKB-KW"/>
</dbReference>
<keyword evidence="9 14" id="KW-0133">Cell shape</keyword>
<dbReference type="GO" id="GO:0051301">
    <property type="term" value="P:cell division"/>
    <property type="evidence" value="ECO:0007669"/>
    <property type="project" value="UniProtKB-KW"/>
</dbReference>
<name>A0A7C5HJR8_9CHLB</name>
<comment type="subcellular location">
    <subcellularLocation>
        <location evidence="1 14">Cytoplasm</location>
    </subcellularLocation>
</comment>
<dbReference type="InterPro" id="IPR036615">
    <property type="entry name" value="Mur_ligase_C_dom_sf"/>
</dbReference>
<sequence length="477" mass="50876">MDLGRTRNVHIVGIGGAGMSAIAELLLKSGFSVSGSDLASGEVIDKLRELGAVVWRGHEAEHVGESDVVVYSSAVRPGSNVEIQAAEKLGIPVIKRDEMLGELMRYKVGVCVSGTHGKTSTTAMIATMLLESGQLPTVMIGGVSDYLKGSTVVGKGKYMVIEADEYDRAFLKLTPTIAVVNSLESEHMDTYGTMDNLRDSFAEFANKVPFYGRVICCVDWPEIRSLIPRLNRRYTTFGIEEPADVMATQIEPVEGGVSFTVEAFGERFGGVQLGVPGRHNVLNALAAFSVGLELGLPPEKIIAGLGAYTGMRRRFQTKFKGDDGLLVIDDYAHHPSEVKATVRAARASWKGHRIVAVFQPHLYSRTAEFAVEFGWALSRADAICVTGIFPSRERAEDYPGVTGELVAEAARKAGAKEVSFAPDGEKLLASLRQEAAPDTLILFMGAGDITHLATRFAAMCAGGATATGASDDGAAGA</sequence>
<dbReference type="InterPro" id="IPR036565">
    <property type="entry name" value="Mur-like_cat_sf"/>
</dbReference>
<evidence type="ECO:0000256" key="8">
    <source>
        <dbReference type="ARBA" id="ARBA00022840"/>
    </source>
</evidence>
<evidence type="ECO:0000256" key="12">
    <source>
        <dbReference type="ARBA" id="ARBA00023316"/>
    </source>
</evidence>
<dbReference type="InterPro" id="IPR000713">
    <property type="entry name" value="Mur_ligase_N"/>
</dbReference>
<organism evidence="18">
    <name type="scientific">Chlorobaculum parvum</name>
    <dbReference type="NCBI Taxonomy" id="274539"/>
    <lineage>
        <taxon>Bacteria</taxon>
        <taxon>Pseudomonadati</taxon>
        <taxon>Chlorobiota</taxon>
        <taxon>Chlorobiia</taxon>
        <taxon>Chlorobiales</taxon>
        <taxon>Chlorobiaceae</taxon>
        <taxon>Chlorobaculum</taxon>
    </lineage>
</organism>
<dbReference type="GO" id="GO:0008763">
    <property type="term" value="F:UDP-N-acetylmuramate-L-alanine ligase activity"/>
    <property type="evidence" value="ECO:0007669"/>
    <property type="project" value="UniProtKB-UniRule"/>
</dbReference>
<dbReference type="PANTHER" id="PTHR43445:SF3">
    <property type="entry name" value="UDP-N-ACETYLMURAMATE--L-ALANINE LIGASE"/>
    <property type="match status" value="1"/>
</dbReference>
<dbReference type="GO" id="GO:0009252">
    <property type="term" value="P:peptidoglycan biosynthetic process"/>
    <property type="evidence" value="ECO:0007669"/>
    <property type="project" value="UniProtKB-UniRule"/>
</dbReference>
<dbReference type="Proteomes" id="UP000886058">
    <property type="component" value="Unassembled WGS sequence"/>
</dbReference>
<keyword evidence="12 14" id="KW-0961">Cell wall biogenesis/degradation</keyword>
<dbReference type="SUPFAM" id="SSF53623">
    <property type="entry name" value="MurD-like peptide ligases, catalytic domain"/>
    <property type="match status" value="1"/>
</dbReference>
<feature type="domain" description="Mur ligase N-terminal catalytic" evidence="15">
    <location>
        <begin position="9"/>
        <end position="106"/>
    </location>
</feature>
<dbReference type="SUPFAM" id="SSF53244">
    <property type="entry name" value="MurD-like peptide ligases, peptide-binding domain"/>
    <property type="match status" value="1"/>
</dbReference>
<dbReference type="InterPro" id="IPR004101">
    <property type="entry name" value="Mur_ligase_C"/>
</dbReference>
<dbReference type="GO" id="GO:0005524">
    <property type="term" value="F:ATP binding"/>
    <property type="evidence" value="ECO:0007669"/>
    <property type="project" value="UniProtKB-UniRule"/>
</dbReference>
<comment type="caution">
    <text evidence="18">The sequence shown here is derived from an EMBL/GenBank/DDBJ whole genome shotgun (WGS) entry which is preliminary data.</text>
</comment>
<keyword evidence="4 14" id="KW-0963">Cytoplasm</keyword>